<keyword evidence="2" id="KW-1133">Transmembrane helix</keyword>
<dbReference type="Proteomes" id="UP000054845">
    <property type="component" value="Unassembled WGS sequence"/>
</dbReference>
<proteinExistence type="predicted"/>
<reference evidence="3 4" key="1">
    <citation type="submission" date="2014-09" db="EMBL/GenBank/DDBJ databases">
        <authorList>
            <person name="Magalhaes I.L.F."/>
            <person name="Oliveira U."/>
            <person name="Santos F.R."/>
            <person name="Vidigal T.H.D.A."/>
            <person name="Brescovit A.D."/>
            <person name="Santos A.J."/>
        </authorList>
    </citation>
    <scope>NUCLEOTIDE SEQUENCE [LARGE SCALE GENOMIC DNA]</scope>
</reference>
<name>A0A0N7LBE6_9BASI</name>
<feature type="transmembrane region" description="Helical" evidence="2">
    <location>
        <begin position="208"/>
        <end position="228"/>
    </location>
</feature>
<sequence length="253" mass="27464">MSRPVGSERWGKGWVSPSDINPDDRSPLPIHLGNGAAWSSQTGGAVPTRNWAGPWPIWPASLNKGKGKGGPNPESFHKGDQSVVDLAKDVRIESGRTWACFATGPCHACPRDEIHQPWCEPYGARRPIECALVTSTTSTRPSLNSTGSSSSSGTTKDPLPLDTRDWNVPQLDPFAFRRADEKGGVSHAPLVRVGYETCGRDVDATRNGWVSFLLLDLFFALGALFLLVQRQRLLASKHRNVLASRVGRGSSRA</sequence>
<feature type="compositionally biased region" description="Low complexity" evidence="1">
    <location>
        <begin position="145"/>
        <end position="155"/>
    </location>
</feature>
<protein>
    <submittedName>
        <fullName evidence="3">Uncharacterized protein</fullName>
    </submittedName>
</protein>
<accession>A0A0N7LBE6</accession>
<evidence type="ECO:0000256" key="2">
    <source>
        <dbReference type="SAM" id="Phobius"/>
    </source>
</evidence>
<keyword evidence="4" id="KW-1185">Reference proteome</keyword>
<keyword evidence="2" id="KW-0472">Membrane</keyword>
<feature type="region of interest" description="Disordered" evidence="1">
    <location>
        <begin position="138"/>
        <end position="164"/>
    </location>
</feature>
<dbReference type="OrthoDB" id="2525787at2759"/>
<dbReference type="EMBL" id="CCYA01000277">
    <property type="protein sequence ID" value="CEH19170.1"/>
    <property type="molecule type" value="Genomic_DNA"/>
</dbReference>
<feature type="region of interest" description="Disordered" evidence="1">
    <location>
        <begin position="1"/>
        <end position="26"/>
    </location>
</feature>
<keyword evidence="2" id="KW-0812">Transmembrane</keyword>
<evidence type="ECO:0000256" key="1">
    <source>
        <dbReference type="SAM" id="MobiDB-lite"/>
    </source>
</evidence>
<evidence type="ECO:0000313" key="4">
    <source>
        <dbReference type="Proteomes" id="UP000054845"/>
    </source>
</evidence>
<dbReference type="AlphaFoldDB" id="A0A0N7LBE6"/>
<organism evidence="3 4">
    <name type="scientific">Ceraceosorus bombacis</name>
    <dbReference type="NCBI Taxonomy" id="401625"/>
    <lineage>
        <taxon>Eukaryota</taxon>
        <taxon>Fungi</taxon>
        <taxon>Dikarya</taxon>
        <taxon>Basidiomycota</taxon>
        <taxon>Ustilaginomycotina</taxon>
        <taxon>Exobasidiomycetes</taxon>
        <taxon>Ceraceosorales</taxon>
        <taxon>Ceraceosoraceae</taxon>
        <taxon>Ceraceosorus</taxon>
    </lineage>
</organism>
<evidence type="ECO:0000313" key="3">
    <source>
        <dbReference type="EMBL" id="CEH19170.1"/>
    </source>
</evidence>